<dbReference type="EMBL" id="RKHK01000001">
    <property type="protein sequence ID" value="ROR73136.1"/>
    <property type="molecule type" value="Genomic_DNA"/>
</dbReference>
<dbReference type="GO" id="GO:0005737">
    <property type="term" value="C:cytoplasm"/>
    <property type="evidence" value="ECO:0007669"/>
    <property type="project" value="TreeGrafter"/>
</dbReference>
<keyword evidence="7" id="KW-1185">Reference proteome</keyword>
<keyword evidence="3" id="KW-0520">NAD</keyword>
<dbReference type="OrthoDB" id="256869at2"/>
<dbReference type="InterPro" id="IPR055170">
    <property type="entry name" value="GFO_IDH_MocA-like_dom"/>
</dbReference>
<reference evidence="6 7" key="1">
    <citation type="submission" date="2018-11" db="EMBL/GenBank/DDBJ databases">
        <title>Sequencing the genomes of 1000 actinobacteria strains.</title>
        <authorList>
            <person name="Klenk H.-P."/>
        </authorList>
    </citation>
    <scope>NUCLEOTIDE SEQUENCE [LARGE SCALE GENOMIC DNA]</scope>
    <source>
        <strain evidence="6 7">DSM 11294</strain>
    </source>
</reference>
<dbReference type="PANTHER" id="PTHR42840">
    <property type="entry name" value="NAD(P)-BINDING ROSSMANN-FOLD SUPERFAMILY PROTEIN-RELATED"/>
    <property type="match status" value="1"/>
</dbReference>
<dbReference type="InterPro" id="IPR036291">
    <property type="entry name" value="NAD(P)-bd_dom_sf"/>
</dbReference>
<dbReference type="Gene3D" id="3.40.50.720">
    <property type="entry name" value="NAD(P)-binding Rossmann-like Domain"/>
    <property type="match status" value="1"/>
</dbReference>
<comment type="caution">
    <text evidence="6">The sequence shown here is derived from an EMBL/GenBank/DDBJ whole genome shotgun (WGS) entry which is preliminary data.</text>
</comment>
<dbReference type="AlphaFoldDB" id="A0A3N2BD08"/>
<evidence type="ECO:0000259" key="4">
    <source>
        <dbReference type="Pfam" id="PF01408"/>
    </source>
</evidence>
<accession>A0A3N2BD08</accession>
<dbReference type="Pfam" id="PF01408">
    <property type="entry name" value="GFO_IDH_MocA"/>
    <property type="match status" value="1"/>
</dbReference>
<dbReference type="GO" id="GO:0006740">
    <property type="term" value="P:NADPH regeneration"/>
    <property type="evidence" value="ECO:0007669"/>
    <property type="project" value="TreeGrafter"/>
</dbReference>
<dbReference type="Proteomes" id="UP000280668">
    <property type="component" value="Unassembled WGS sequence"/>
</dbReference>
<feature type="domain" description="GFO/IDH/MocA-like oxidoreductase" evidence="5">
    <location>
        <begin position="131"/>
        <end position="248"/>
    </location>
</feature>
<sequence>MLRIAIIGAGRIGVVHARSVLAHPGAALAVVADPDLAAAQRLAETSPGARAVSDAAEVFAAPDVDAVIIGSPTRFHVPQILAALDAGQAVLVEKPVELDMARLDECLEAAGERANRVMVGFNRRFDPSLAQVYTRVQAGEIGPLQQLTITSRDPAPPPEAYLAGSGGIFRDMTIHDFDMARHLLGEIASVHAVGVSTRPETAAAGDFDQAVTTLTGVDGGVATIINSRQSATGYDQRLEAFGPLGSLEVGNATPTLVRANGAGGSGMADPYLHFFLERYAAAYSAELDSFLTSVDTGVNPGPTMLDGRKALELANAATESATTGMPVNLDAGATRPGARSSA</sequence>
<keyword evidence="2" id="KW-0560">Oxidoreductase</keyword>
<evidence type="ECO:0000256" key="2">
    <source>
        <dbReference type="ARBA" id="ARBA00023002"/>
    </source>
</evidence>
<dbReference type="RefSeq" id="WP_123303594.1">
    <property type="nucleotide sequence ID" value="NZ_RKHK01000001.1"/>
</dbReference>
<protein>
    <submittedName>
        <fullName evidence="6">Myo-inositol 2-dehydrogenase</fullName>
    </submittedName>
</protein>
<dbReference type="Gene3D" id="3.30.360.10">
    <property type="entry name" value="Dihydrodipicolinate Reductase, domain 2"/>
    <property type="match status" value="1"/>
</dbReference>
<evidence type="ECO:0000259" key="5">
    <source>
        <dbReference type="Pfam" id="PF22725"/>
    </source>
</evidence>
<evidence type="ECO:0000256" key="1">
    <source>
        <dbReference type="ARBA" id="ARBA00010928"/>
    </source>
</evidence>
<gene>
    <name evidence="6" type="ORF">EDD31_1502</name>
</gene>
<feature type="domain" description="Gfo/Idh/MocA-like oxidoreductase N-terminal" evidence="4">
    <location>
        <begin position="2"/>
        <end position="121"/>
    </location>
</feature>
<dbReference type="SUPFAM" id="SSF55347">
    <property type="entry name" value="Glyceraldehyde-3-phosphate dehydrogenase-like, C-terminal domain"/>
    <property type="match status" value="1"/>
</dbReference>
<name>A0A3N2BD08_9MICO</name>
<dbReference type="PANTHER" id="PTHR42840:SF3">
    <property type="entry name" value="BINDING ROSSMANN FOLD OXIDOREDUCTASE, PUTATIVE (AFU_ORTHOLOGUE AFUA_2G10240)-RELATED"/>
    <property type="match status" value="1"/>
</dbReference>
<evidence type="ECO:0000313" key="7">
    <source>
        <dbReference type="Proteomes" id="UP000280668"/>
    </source>
</evidence>
<evidence type="ECO:0000256" key="3">
    <source>
        <dbReference type="ARBA" id="ARBA00023027"/>
    </source>
</evidence>
<comment type="similarity">
    <text evidence="1">Belongs to the Gfo/Idh/MocA family.</text>
</comment>
<organism evidence="6 7">
    <name type="scientific">Bogoriella caseilytica</name>
    <dbReference type="NCBI Taxonomy" id="56055"/>
    <lineage>
        <taxon>Bacteria</taxon>
        <taxon>Bacillati</taxon>
        <taxon>Actinomycetota</taxon>
        <taxon>Actinomycetes</taxon>
        <taxon>Micrococcales</taxon>
        <taxon>Bogoriellaceae</taxon>
        <taxon>Bogoriella</taxon>
    </lineage>
</organism>
<dbReference type="InterPro" id="IPR000683">
    <property type="entry name" value="Gfo/Idh/MocA-like_OxRdtase_N"/>
</dbReference>
<dbReference type="GO" id="GO:0016491">
    <property type="term" value="F:oxidoreductase activity"/>
    <property type="evidence" value="ECO:0007669"/>
    <property type="project" value="UniProtKB-KW"/>
</dbReference>
<dbReference type="Pfam" id="PF22725">
    <property type="entry name" value="GFO_IDH_MocA_C3"/>
    <property type="match status" value="1"/>
</dbReference>
<dbReference type="GO" id="GO:0000166">
    <property type="term" value="F:nucleotide binding"/>
    <property type="evidence" value="ECO:0007669"/>
    <property type="project" value="InterPro"/>
</dbReference>
<evidence type="ECO:0000313" key="6">
    <source>
        <dbReference type="EMBL" id="ROR73136.1"/>
    </source>
</evidence>
<dbReference type="SUPFAM" id="SSF51735">
    <property type="entry name" value="NAD(P)-binding Rossmann-fold domains"/>
    <property type="match status" value="1"/>
</dbReference>
<proteinExistence type="inferred from homology"/>